<accession>D0LNN0</accession>
<dbReference type="SUPFAM" id="SSF81606">
    <property type="entry name" value="PP2C-like"/>
    <property type="match status" value="1"/>
</dbReference>
<name>D0LNN0_HALO1</name>
<dbReference type="SUPFAM" id="SSF55874">
    <property type="entry name" value="ATPase domain of HSP90 chaperone/DNA topoisomerase II/histidine kinase"/>
    <property type="match status" value="1"/>
</dbReference>
<dbReference type="Proteomes" id="UP000001880">
    <property type="component" value="Chromosome"/>
</dbReference>
<dbReference type="InterPro" id="IPR036890">
    <property type="entry name" value="HATPase_C_sf"/>
</dbReference>
<dbReference type="PANTHER" id="PTHR43156:SF2">
    <property type="entry name" value="STAGE II SPORULATION PROTEIN E"/>
    <property type="match status" value="1"/>
</dbReference>
<evidence type="ECO:0000259" key="3">
    <source>
        <dbReference type="SMART" id="SM00331"/>
    </source>
</evidence>
<keyword evidence="1" id="KW-0378">Hydrolase</keyword>
<dbReference type="InterPro" id="IPR052016">
    <property type="entry name" value="Bact_Sigma-Reg"/>
</dbReference>
<feature type="domain" description="GAF" evidence="2">
    <location>
        <begin position="338"/>
        <end position="513"/>
    </location>
</feature>
<dbReference type="InterPro" id="IPR003594">
    <property type="entry name" value="HATPase_dom"/>
</dbReference>
<feature type="domain" description="PPM-type phosphatase" evidence="3">
    <location>
        <begin position="540"/>
        <end position="778"/>
    </location>
</feature>
<dbReference type="InterPro" id="IPR036457">
    <property type="entry name" value="PPM-type-like_dom_sf"/>
</dbReference>
<sequence>MNPPPPLRVLGETASLPRITAYVTAAGEAAELDHQDLYRLRLAVDELATNIVEHGYGESGQRGEIVVYVHVDEKDVSVGLEDSAPPFDPNPAMPHETPGMPLEHRAEGGMGLLLVARSVDALLYEYRDGKNRSTVRVRRSRALASGREPRRVRAATLTVAAFGAPALRVRLEPIATGLVGRLLWFDAAALDELADDADADADALREGLEQADVVLLDLALLPAACETPRALWGGVGDDCARPPMVLLYAAADAERAEAMVVRAVAATEAGDRAWVFDAVSVDVSDTLLYMRLGQVFDHLRERASLRLSRERETQLQTLRRDLTEVILPLGAALSRETALDSLLERVVDEAMRICRADGGTLYLKSEDQLRFTIMRTRSVGLALGGTTGVPVSQPALHLHDPVDGAPNLSSAATLAALSRNAVNVADVYDPPAGLDFANSKTFDRRLDYRTVSCLTVPMLAGGEVVGVLQILNAMDPRTGAIIPFGPYPQKVLESLASQAAVALQNHFLLHEREGLLKLEREMQIGRNIQRSFLPRQMPPVPGFELATYMQPARLVSGDFYDAFPLCEGCYGLFIADVCDKGVAAALFMALTRSFLRAFAQTSRDLRDAPPAGAGRVAWLSEILHRSVRLTNDYVAENHRELDMFVTVFFGVLVAERGELLYINAGHPPVLIVGRDGVRTRLAPTGPAIGFIPGAEFSVARTALAPGESLLAYTDGVVDACSKSGERFGMARLLDTLSRACADAAASAQRIVDTLSGAVDAFAEGAERYDDITILAVHRALSAAGTRRETTDD</sequence>
<dbReference type="eggNOG" id="COG2172">
    <property type="taxonomic scope" value="Bacteria"/>
</dbReference>
<dbReference type="Gene3D" id="3.30.565.10">
    <property type="entry name" value="Histidine kinase-like ATPase, C-terminal domain"/>
    <property type="match status" value="1"/>
</dbReference>
<dbReference type="Gene3D" id="3.30.450.40">
    <property type="match status" value="1"/>
</dbReference>
<dbReference type="eggNOG" id="COG2208">
    <property type="taxonomic scope" value="Bacteria"/>
</dbReference>
<dbReference type="Pfam" id="PF01590">
    <property type="entry name" value="GAF"/>
    <property type="match status" value="1"/>
</dbReference>
<dbReference type="HOGENOM" id="CLU_377103_0_0_7"/>
<keyword evidence="5" id="KW-1185">Reference proteome</keyword>
<dbReference type="CDD" id="cd16936">
    <property type="entry name" value="HATPase_RsbW-like"/>
    <property type="match status" value="1"/>
</dbReference>
<dbReference type="GO" id="GO:0016791">
    <property type="term" value="F:phosphatase activity"/>
    <property type="evidence" value="ECO:0007669"/>
    <property type="project" value="TreeGrafter"/>
</dbReference>
<proteinExistence type="predicted"/>
<protein>
    <submittedName>
        <fullName evidence="4">Protein serine phosphatase with GAF(S) sensor(S)</fullName>
    </submittedName>
</protein>
<dbReference type="Pfam" id="PF07228">
    <property type="entry name" value="SpoIIE"/>
    <property type="match status" value="1"/>
</dbReference>
<evidence type="ECO:0000313" key="5">
    <source>
        <dbReference type="Proteomes" id="UP000001880"/>
    </source>
</evidence>
<dbReference type="InterPro" id="IPR003018">
    <property type="entry name" value="GAF"/>
</dbReference>
<dbReference type="AlphaFoldDB" id="D0LNN0"/>
<organism evidence="4 5">
    <name type="scientific">Haliangium ochraceum (strain DSM 14365 / JCM 11303 / SMP-2)</name>
    <dbReference type="NCBI Taxonomy" id="502025"/>
    <lineage>
        <taxon>Bacteria</taxon>
        <taxon>Pseudomonadati</taxon>
        <taxon>Myxococcota</taxon>
        <taxon>Polyangia</taxon>
        <taxon>Haliangiales</taxon>
        <taxon>Kofleriaceae</taxon>
        <taxon>Haliangium</taxon>
    </lineage>
</organism>
<evidence type="ECO:0000313" key="4">
    <source>
        <dbReference type="EMBL" id="ACY16935.1"/>
    </source>
</evidence>
<dbReference type="SMART" id="SM00065">
    <property type="entry name" value="GAF"/>
    <property type="match status" value="1"/>
</dbReference>
<dbReference type="Gene3D" id="3.60.40.10">
    <property type="entry name" value="PPM-type phosphatase domain"/>
    <property type="match status" value="1"/>
</dbReference>
<dbReference type="STRING" id="502025.Hoch_4441"/>
<dbReference type="SUPFAM" id="SSF55781">
    <property type="entry name" value="GAF domain-like"/>
    <property type="match status" value="1"/>
</dbReference>
<dbReference type="PANTHER" id="PTHR43156">
    <property type="entry name" value="STAGE II SPORULATION PROTEIN E-RELATED"/>
    <property type="match status" value="1"/>
</dbReference>
<gene>
    <name evidence="4" type="ordered locus">Hoch_4441</name>
</gene>
<evidence type="ECO:0000259" key="2">
    <source>
        <dbReference type="SMART" id="SM00065"/>
    </source>
</evidence>
<dbReference type="OrthoDB" id="9802500at2"/>
<dbReference type="eggNOG" id="COG2203">
    <property type="taxonomic scope" value="Bacteria"/>
</dbReference>
<dbReference type="InterPro" id="IPR001932">
    <property type="entry name" value="PPM-type_phosphatase-like_dom"/>
</dbReference>
<dbReference type="KEGG" id="hoh:Hoch_4441"/>
<dbReference type="Pfam" id="PF13581">
    <property type="entry name" value="HATPase_c_2"/>
    <property type="match status" value="1"/>
</dbReference>
<reference evidence="4 5" key="1">
    <citation type="journal article" date="2010" name="Stand. Genomic Sci.">
        <title>Complete genome sequence of Haliangium ochraceum type strain (SMP-2).</title>
        <authorList>
            <consortium name="US DOE Joint Genome Institute (JGI-PGF)"/>
            <person name="Ivanova N."/>
            <person name="Daum C."/>
            <person name="Lang E."/>
            <person name="Abt B."/>
            <person name="Kopitz M."/>
            <person name="Saunders E."/>
            <person name="Lapidus A."/>
            <person name="Lucas S."/>
            <person name="Glavina Del Rio T."/>
            <person name="Nolan M."/>
            <person name="Tice H."/>
            <person name="Copeland A."/>
            <person name="Cheng J.F."/>
            <person name="Chen F."/>
            <person name="Bruce D."/>
            <person name="Goodwin L."/>
            <person name="Pitluck S."/>
            <person name="Mavromatis K."/>
            <person name="Pati A."/>
            <person name="Mikhailova N."/>
            <person name="Chen A."/>
            <person name="Palaniappan K."/>
            <person name="Land M."/>
            <person name="Hauser L."/>
            <person name="Chang Y.J."/>
            <person name="Jeffries C.D."/>
            <person name="Detter J.C."/>
            <person name="Brettin T."/>
            <person name="Rohde M."/>
            <person name="Goker M."/>
            <person name="Bristow J."/>
            <person name="Markowitz V."/>
            <person name="Eisen J.A."/>
            <person name="Hugenholtz P."/>
            <person name="Kyrpides N.C."/>
            <person name="Klenk H.P."/>
        </authorList>
    </citation>
    <scope>NUCLEOTIDE SEQUENCE [LARGE SCALE GENOMIC DNA]</scope>
    <source>
        <strain evidence="5">DSM 14365 / CIP 107738 / JCM 11303 / AJ 13395 / SMP-2</strain>
    </source>
</reference>
<dbReference type="RefSeq" id="WP_012829533.1">
    <property type="nucleotide sequence ID" value="NC_013440.1"/>
</dbReference>
<dbReference type="SMART" id="SM00331">
    <property type="entry name" value="PP2C_SIG"/>
    <property type="match status" value="1"/>
</dbReference>
<evidence type="ECO:0000256" key="1">
    <source>
        <dbReference type="ARBA" id="ARBA00022801"/>
    </source>
</evidence>
<dbReference type="EMBL" id="CP001804">
    <property type="protein sequence ID" value="ACY16935.1"/>
    <property type="molecule type" value="Genomic_DNA"/>
</dbReference>
<dbReference type="InterPro" id="IPR029016">
    <property type="entry name" value="GAF-like_dom_sf"/>
</dbReference>